<name>A0A2H3SUK4_FUSOX</name>
<feature type="region of interest" description="Disordered" evidence="3">
    <location>
        <begin position="43"/>
        <end position="68"/>
    </location>
</feature>
<evidence type="ECO:0000256" key="1">
    <source>
        <dbReference type="ARBA" id="ARBA00004123"/>
    </source>
</evidence>
<organism evidence="5 6">
    <name type="scientific">Fusarium oxysporum</name>
    <name type="common">Fusarium vascular wilt</name>
    <dbReference type="NCBI Taxonomy" id="5507"/>
    <lineage>
        <taxon>Eukaryota</taxon>
        <taxon>Fungi</taxon>
        <taxon>Dikarya</taxon>
        <taxon>Ascomycota</taxon>
        <taxon>Pezizomycotina</taxon>
        <taxon>Sordariomycetes</taxon>
        <taxon>Hypocreomycetidae</taxon>
        <taxon>Hypocreales</taxon>
        <taxon>Nectriaceae</taxon>
        <taxon>Fusarium</taxon>
        <taxon>Fusarium oxysporum species complex</taxon>
    </lineage>
</organism>
<feature type="domain" description="Zn(2)-C6 fungal-type" evidence="4">
    <location>
        <begin position="10"/>
        <end position="40"/>
    </location>
</feature>
<dbReference type="GO" id="GO:0008270">
    <property type="term" value="F:zinc ion binding"/>
    <property type="evidence" value="ECO:0007669"/>
    <property type="project" value="InterPro"/>
</dbReference>
<dbReference type="GO" id="GO:0000981">
    <property type="term" value="F:DNA-binding transcription factor activity, RNA polymerase II-specific"/>
    <property type="evidence" value="ECO:0007669"/>
    <property type="project" value="InterPro"/>
</dbReference>
<dbReference type="VEuPathDB" id="FungiDB:FOIG_10986"/>
<reference evidence="6" key="1">
    <citation type="submission" date="2016-09" db="EMBL/GenBank/DDBJ databases">
        <authorList>
            <person name="Guldener U."/>
        </authorList>
    </citation>
    <scope>NUCLEOTIDE SEQUENCE [LARGE SCALE GENOMIC DNA]</scope>
    <source>
        <strain evidence="6">V64-1</strain>
    </source>
</reference>
<accession>A0A2H3SUK4</accession>
<dbReference type="Proteomes" id="UP000219369">
    <property type="component" value="Unassembled WGS sequence"/>
</dbReference>
<dbReference type="InterPro" id="IPR021858">
    <property type="entry name" value="Fun_TF"/>
</dbReference>
<sequence>MSTSALSKRSCDRCHAIKERCRRPRATESCERCSRLGHVCRNQRPAKKPGRRPQLQSPTPRSDSSSATMPLELDTWSEWQGFSSDESGLVRQMVLSEDCLASFTIGPSFADPQRRVIVSSCFTSAPIVKDSMVAVAASWLGDSRHIATTYCRASSAMSILRSLEIRDTNDVADCLVLGAMLLTFAFKLRPGDAFPIARRTLSLVKPRYDTLQQDDPERQVFLSCLVTTELLDCLLQCQVPTLRFRPISLPGHVDRFVGLCTHLLPLLYDLCEINQAFSHAEHDDMEGIYATLDHLERKFADWQPEMEPGFLTSFTGGEIAHMLCQVQVFRQMAFLIIHRMRYPFNVNDGPAEVMSRTILDNLQLTQAMTQKAVRCVGLAFVVACFELQDPAAREHWLPKCNTLVGYSVDHRKRLENIVKSLWAARDGGECIYSFNLTRAIRPMS</sequence>
<evidence type="ECO:0000256" key="2">
    <source>
        <dbReference type="ARBA" id="ARBA00023242"/>
    </source>
</evidence>
<dbReference type="VEuPathDB" id="FungiDB:FOZG_09418"/>
<dbReference type="OrthoDB" id="4137815at2759"/>
<evidence type="ECO:0000313" key="5">
    <source>
        <dbReference type="EMBL" id="SCO78879.1"/>
    </source>
</evidence>
<dbReference type="PROSITE" id="PS00463">
    <property type="entry name" value="ZN2_CY6_FUNGAL_1"/>
    <property type="match status" value="1"/>
</dbReference>
<dbReference type="Pfam" id="PF11951">
    <property type="entry name" value="Fungal_trans_2"/>
    <property type="match status" value="1"/>
</dbReference>
<evidence type="ECO:0000313" key="6">
    <source>
        <dbReference type="Proteomes" id="UP000219369"/>
    </source>
</evidence>
<dbReference type="VEuPathDB" id="FungiDB:HZS61_001569"/>
<dbReference type="AlphaFoldDB" id="A0A2H3SUK4"/>
<dbReference type="SUPFAM" id="SSF57701">
    <property type="entry name" value="Zn2/Cys6 DNA-binding domain"/>
    <property type="match status" value="1"/>
</dbReference>
<dbReference type="VEuPathDB" id="FungiDB:FOC1_g10016558"/>
<dbReference type="VEuPathDB" id="FungiDB:FOMG_10784"/>
<evidence type="ECO:0000256" key="3">
    <source>
        <dbReference type="SAM" id="MobiDB-lite"/>
    </source>
</evidence>
<dbReference type="InterPro" id="IPR001138">
    <property type="entry name" value="Zn2Cys6_DnaBD"/>
</dbReference>
<dbReference type="PANTHER" id="PTHR37534:SF46">
    <property type="entry name" value="ZN(II)2CYS6 TRANSCRIPTION FACTOR (EUROFUNG)"/>
    <property type="match status" value="1"/>
</dbReference>
<feature type="compositionally biased region" description="Polar residues" evidence="3">
    <location>
        <begin position="54"/>
        <end position="68"/>
    </location>
</feature>
<dbReference type="VEuPathDB" id="FungiDB:FOXG_18396"/>
<gene>
    <name evidence="5" type="ORF">FRV6_03092</name>
</gene>
<dbReference type="PANTHER" id="PTHR37534">
    <property type="entry name" value="TRANSCRIPTIONAL ACTIVATOR PROTEIN UGA3"/>
    <property type="match status" value="1"/>
</dbReference>
<keyword evidence="2" id="KW-0539">Nucleus</keyword>
<protein>
    <recommendedName>
        <fullName evidence="4">Zn(2)-C6 fungal-type domain-containing protein</fullName>
    </recommendedName>
</protein>
<dbReference type="VEuPathDB" id="FungiDB:FOC4_g10014171"/>
<dbReference type="EMBL" id="FMJY01000002">
    <property type="protein sequence ID" value="SCO78879.1"/>
    <property type="molecule type" value="Genomic_DNA"/>
</dbReference>
<evidence type="ECO:0000259" key="4">
    <source>
        <dbReference type="PROSITE" id="PS00463"/>
    </source>
</evidence>
<comment type="subcellular location">
    <subcellularLocation>
        <location evidence="1">Nucleus</location>
    </subcellularLocation>
</comment>
<dbReference type="CDD" id="cd00067">
    <property type="entry name" value="GAL4"/>
    <property type="match status" value="1"/>
</dbReference>
<proteinExistence type="predicted"/>
<dbReference type="GO" id="GO:0005634">
    <property type="term" value="C:nucleus"/>
    <property type="evidence" value="ECO:0007669"/>
    <property type="project" value="UniProtKB-SubCell"/>
</dbReference>
<dbReference type="InterPro" id="IPR036864">
    <property type="entry name" value="Zn2-C6_fun-type_DNA-bd_sf"/>
</dbReference>